<name>A0A0F3IHS4_9GAMM</name>
<feature type="transmembrane region" description="Helical" evidence="1">
    <location>
        <begin position="9"/>
        <end position="27"/>
    </location>
</feature>
<evidence type="ECO:0000313" key="2">
    <source>
        <dbReference type="EMBL" id="KJV06355.1"/>
    </source>
</evidence>
<keyword evidence="3" id="KW-1185">Reference proteome</keyword>
<proteinExistence type="predicted"/>
<feature type="transmembrane region" description="Helical" evidence="1">
    <location>
        <begin position="33"/>
        <end position="51"/>
    </location>
</feature>
<reference evidence="3" key="1">
    <citation type="submission" date="2015-03" db="EMBL/GenBank/DDBJ databases">
        <title>Draft genome sequence of a novel methanotroph (Sn10-6) isolated from flooded ricefield rhizosphere in India.</title>
        <authorList>
            <person name="Pandit P.S."/>
            <person name="Pore S.D."/>
            <person name="Arora P."/>
            <person name="Kapse N.G."/>
            <person name="Dhakephalkar P.K."/>
            <person name="Rahalkar M.C."/>
        </authorList>
    </citation>
    <scope>NUCLEOTIDE SEQUENCE [LARGE SCALE GENOMIC DNA]</scope>
    <source>
        <strain evidence="3">Sn10-6</strain>
    </source>
</reference>
<evidence type="ECO:0000313" key="3">
    <source>
        <dbReference type="Proteomes" id="UP000033684"/>
    </source>
</evidence>
<reference evidence="2 3" key="2">
    <citation type="journal article" date="2016" name="Microb. Ecol.">
        <title>Genome Characteristics of a Novel Type I Methanotroph (Sn10-6) Isolated from a Flooded Indian Rice Field.</title>
        <authorList>
            <person name="Rahalkar M.C."/>
            <person name="Pandit P.S."/>
            <person name="Dhakephalkar P.K."/>
            <person name="Pore S."/>
            <person name="Arora P."/>
            <person name="Kapse N."/>
        </authorList>
    </citation>
    <scope>NUCLEOTIDE SEQUENCE [LARGE SCALE GENOMIC DNA]</scope>
    <source>
        <strain evidence="2 3">Sn10-6</strain>
    </source>
</reference>
<comment type="caution">
    <text evidence="2">The sequence shown here is derived from an EMBL/GenBank/DDBJ whole genome shotgun (WGS) entry which is preliminary data.</text>
</comment>
<sequence length="73" mass="8339">MFKKILSGFIDHPFLTSIFVADFFILLFHRPPFLFSLAMLGGLMAMCLYFGQKWALFKVSDSQNEQSTTHTSA</sequence>
<accession>A0A0F3IHS4</accession>
<organism evidence="2 3">
    <name type="scientific">Methylocucumis oryzae</name>
    <dbReference type="NCBI Taxonomy" id="1632867"/>
    <lineage>
        <taxon>Bacteria</taxon>
        <taxon>Pseudomonadati</taxon>
        <taxon>Pseudomonadota</taxon>
        <taxon>Gammaproteobacteria</taxon>
        <taxon>Methylococcales</taxon>
        <taxon>Methylococcaceae</taxon>
        <taxon>Methylocucumis</taxon>
    </lineage>
</organism>
<dbReference type="PATRIC" id="fig|1632867.3.peg.502"/>
<gene>
    <name evidence="2" type="ORF">VZ94_11720</name>
</gene>
<dbReference type="RefSeq" id="WP_045779367.1">
    <property type="nucleotide sequence ID" value="NZ_LAJX01000116.1"/>
</dbReference>
<dbReference type="AlphaFoldDB" id="A0A0F3IHS4"/>
<protein>
    <submittedName>
        <fullName evidence="2">Uncharacterized protein</fullName>
    </submittedName>
</protein>
<evidence type="ECO:0000256" key="1">
    <source>
        <dbReference type="SAM" id="Phobius"/>
    </source>
</evidence>
<keyword evidence="1" id="KW-1133">Transmembrane helix</keyword>
<keyword evidence="1" id="KW-0472">Membrane</keyword>
<keyword evidence="1" id="KW-0812">Transmembrane</keyword>
<dbReference type="OrthoDB" id="5570694at2"/>
<dbReference type="EMBL" id="LAJX01000116">
    <property type="protein sequence ID" value="KJV06355.1"/>
    <property type="molecule type" value="Genomic_DNA"/>
</dbReference>
<dbReference type="Proteomes" id="UP000033684">
    <property type="component" value="Unassembled WGS sequence"/>
</dbReference>